<gene>
    <name evidence="1" type="ORF">NQ317_001510</name>
</gene>
<evidence type="ECO:0000313" key="2">
    <source>
        <dbReference type="Proteomes" id="UP001162164"/>
    </source>
</evidence>
<evidence type="ECO:0000313" key="1">
    <source>
        <dbReference type="EMBL" id="KAJ8982186.1"/>
    </source>
</evidence>
<keyword evidence="2" id="KW-1185">Reference proteome</keyword>
<name>A0ABQ9JV49_9CUCU</name>
<accession>A0ABQ9JV49</accession>
<dbReference type="Proteomes" id="UP001162164">
    <property type="component" value="Unassembled WGS sequence"/>
</dbReference>
<dbReference type="EMBL" id="JAPWTJ010000140">
    <property type="protein sequence ID" value="KAJ8982186.1"/>
    <property type="molecule type" value="Genomic_DNA"/>
</dbReference>
<organism evidence="1 2">
    <name type="scientific">Molorchus minor</name>
    <dbReference type="NCBI Taxonomy" id="1323400"/>
    <lineage>
        <taxon>Eukaryota</taxon>
        <taxon>Metazoa</taxon>
        <taxon>Ecdysozoa</taxon>
        <taxon>Arthropoda</taxon>
        <taxon>Hexapoda</taxon>
        <taxon>Insecta</taxon>
        <taxon>Pterygota</taxon>
        <taxon>Neoptera</taxon>
        <taxon>Endopterygota</taxon>
        <taxon>Coleoptera</taxon>
        <taxon>Polyphaga</taxon>
        <taxon>Cucujiformia</taxon>
        <taxon>Chrysomeloidea</taxon>
        <taxon>Cerambycidae</taxon>
        <taxon>Lamiinae</taxon>
        <taxon>Monochamini</taxon>
        <taxon>Molorchus</taxon>
    </lineage>
</organism>
<proteinExistence type="predicted"/>
<protein>
    <submittedName>
        <fullName evidence="1">Uncharacterized protein</fullName>
    </submittedName>
</protein>
<comment type="caution">
    <text evidence="1">The sequence shown here is derived from an EMBL/GenBank/DDBJ whole genome shotgun (WGS) entry which is preliminary data.</text>
</comment>
<dbReference type="Gene3D" id="4.10.80.40">
    <property type="entry name" value="succinate dehydrogenase protein domain"/>
    <property type="match status" value="1"/>
</dbReference>
<sequence>MKVRIDEYDYTKPIRGQSLRNFDDHWRKHTLSWLDVDTGDVCFTYRPVIDCSLDEDECPMRFEAAALPEGPAITGLSGRYISSLLSERV</sequence>
<reference evidence="1" key="1">
    <citation type="journal article" date="2023" name="Insect Mol. Biol.">
        <title>Genome sequencing provides insights into the evolution of gene families encoding plant cell wall-degrading enzymes in longhorned beetles.</title>
        <authorList>
            <person name="Shin N.R."/>
            <person name="Okamura Y."/>
            <person name="Kirsch R."/>
            <person name="Pauchet Y."/>
        </authorList>
    </citation>
    <scope>NUCLEOTIDE SEQUENCE</scope>
    <source>
        <strain evidence="1">MMC_N1</strain>
    </source>
</reference>